<name>A0ACB8BRL0_9AGAM</name>
<accession>A0ACB8BRL0</accession>
<dbReference type="EMBL" id="MU266366">
    <property type="protein sequence ID" value="KAH7927482.1"/>
    <property type="molecule type" value="Genomic_DNA"/>
</dbReference>
<reference evidence="1" key="1">
    <citation type="journal article" date="2021" name="New Phytol.">
        <title>Evolutionary innovations through gain and loss of genes in the ectomycorrhizal Boletales.</title>
        <authorList>
            <person name="Wu G."/>
            <person name="Miyauchi S."/>
            <person name="Morin E."/>
            <person name="Kuo A."/>
            <person name="Drula E."/>
            <person name="Varga T."/>
            <person name="Kohler A."/>
            <person name="Feng B."/>
            <person name="Cao Y."/>
            <person name="Lipzen A."/>
            <person name="Daum C."/>
            <person name="Hundley H."/>
            <person name="Pangilinan J."/>
            <person name="Johnson J."/>
            <person name="Barry K."/>
            <person name="LaButti K."/>
            <person name="Ng V."/>
            <person name="Ahrendt S."/>
            <person name="Min B."/>
            <person name="Choi I.G."/>
            <person name="Park H."/>
            <person name="Plett J.M."/>
            <person name="Magnuson J."/>
            <person name="Spatafora J.W."/>
            <person name="Nagy L.G."/>
            <person name="Henrissat B."/>
            <person name="Grigoriev I.V."/>
            <person name="Yang Z.L."/>
            <person name="Xu J."/>
            <person name="Martin F.M."/>
        </authorList>
    </citation>
    <scope>NUCLEOTIDE SEQUENCE</scope>
    <source>
        <strain evidence="1">KUC20120723A-06</strain>
    </source>
</reference>
<protein>
    <submittedName>
        <fullName evidence="1">Uncharacterized protein</fullName>
    </submittedName>
</protein>
<proteinExistence type="predicted"/>
<evidence type="ECO:0000313" key="1">
    <source>
        <dbReference type="EMBL" id="KAH7927482.1"/>
    </source>
</evidence>
<keyword evidence="2" id="KW-1185">Reference proteome</keyword>
<gene>
    <name evidence="1" type="ORF">BV22DRAFT_1060994</name>
</gene>
<evidence type="ECO:0000313" key="2">
    <source>
        <dbReference type="Proteomes" id="UP000790709"/>
    </source>
</evidence>
<organism evidence="1 2">
    <name type="scientific">Leucogyrophana mollusca</name>
    <dbReference type="NCBI Taxonomy" id="85980"/>
    <lineage>
        <taxon>Eukaryota</taxon>
        <taxon>Fungi</taxon>
        <taxon>Dikarya</taxon>
        <taxon>Basidiomycota</taxon>
        <taxon>Agaricomycotina</taxon>
        <taxon>Agaricomycetes</taxon>
        <taxon>Agaricomycetidae</taxon>
        <taxon>Boletales</taxon>
        <taxon>Boletales incertae sedis</taxon>
        <taxon>Leucogyrophana</taxon>
    </lineage>
</organism>
<comment type="caution">
    <text evidence="1">The sequence shown here is derived from an EMBL/GenBank/DDBJ whole genome shotgun (WGS) entry which is preliminary data.</text>
</comment>
<sequence length="186" mass="20633">MSTFLRRPLFHSCIRLAQRRTFPTRSFSLSLPRHAALAQQPRKEPTVLIVSPTPAQLQEEELDVEPIPPEDAHIDITDRAAEQLRSIATRENNDQAALRIAVESGGCHGYQYKMELSSQRAPDDYHFTHPTISPSNLYIDAVSLALLNGSTIDYATELIGSSFRISENPQAKGSGCGCGVSWELKE</sequence>
<dbReference type="Proteomes" id="UP000790709">
    <property type="component" value="Unassembled WGS sequence"/>
</dbReference>